<protein>
    <submittedName>
        <fullName evidence="1">Helix-turn-helix transcriptional regulator</fullName>
    </submittedName>
</protein>
<accession>A0ABW9J008</accession>
<dbReference type="EMBL" id="JBJVNE010000740">
    <property type="protein sequence ID" value="MFM9654010.1"/>
    <property type="molecule type" value="Genomic_DNA"/>
</dbReference>
<gene>
    <name evidence="1" type="ORF">ACKI1S_49745</name>
</gene>
<evidence type="ECO:0000313" key="2">
    <source>
        <dbReference type="Proteomes" id="UP001631993"/>
    </source>
</evidence>
<proteinExistence type="predicted"/>
<organism evidence="1 2">
    <name type="scientific">Streptomyces galilaeus</name>
    <dbReference type="NCBI Taxonomy" id="33899"/>
    <lineage>
        <taxon>Bacteria</taxon>
        <taxon>Bacillati</taxon>
        <taxon>Actinomycetota</taxon>
        <taxon>Actinomycetes</taxon>
        <taxon>Kitasatosporales</taxon>
        <taxon>Streptomycetaceae</taxon>
        <taxon>Streptomyces</taxon>
    </lineage>
</organism>
<keyword evidence="2" id="KW-1185">Reference proteome</keyword>
<dbReference type="Proteomes" id="UP001631993">
    <property type="component" value="Unassembled WGS sequence"/>
</dbReference>
<feature type="non-terminal residue" evidence="1">
    <location>
        <position position="1"/>
    </location>
</feature>
<reference evidence="1 2" key="1">
    <citation type="submission" date="2024-12" db="EMBL/GenBank/DDBJ databases">
        <title>Forecasting of Potato common scab and diversities of Pathogenic streptomyces spp. in china.</title>
        <authorList>
            <person name="Handique U."/>
            <person name="Wu J."/>
        </authorList>
    </citation>
    <scope>NUCLEOTIDE SEQUENCE [LARGE SCALE GENOMIC DNA]</scope>
    <source>
        <strain evidence="1 2">ZRIMU1585</strain>
    </source>
</reference>
<sequence>SGTFPRPVTLTGARAAWVEEEVAAWMQLRIANRDAPKT</sequence>
<dbReference type="InterPro" id="IPR010260">
    <property type="entry name" value="AlpA"/>
</dbReference>
<evidence type="ECO:0000313" key="1">
    <source>
        <dbReference type="EMBL" id="MFM9654010.1"/>
    </source>
</evidence>
<dbReference type="RefSeq" id="WP_409098256.1">
    <property type="nucleotide sequence ID" value="NZ_JBJVNE010000740.1"/>
</dbReference>
<dbReference type="Gene3D" id="1.10.238.160">
    <property type="match status" value="1"/>
</dbReference>
<name>A0ABW9J008_STRGJ</name>
<dbReference type="Pfam" id="PF05930">
    <property type="entry name" value="Phage_AlpA"/>
    <property type="match status" value="1"/>
</dbReference>
<comment type="caution">
    <text evidence="1">The sequence shown here is derived from an EMBL/GenBank/DDBJ whole genome shotgun (WGS) entry which is preliminary data.</text>
</comment>